<evidence type="ECO:0000256" key="3">
    <source>
        <dbReference type="ARBA" id="ARBA00023315"/>
    </source>
</evidence>
<comment type="similarity">
    <text evidence="1">Belongs to the plant acyltransferase family.</text>
</comment>
<evidence type="ECO:0000313" key="4">
    <source>
        <dbReference type="EMBL" id="PRQ27335.1"/>
    </source>
</evidence>
<accession>A0A2P6PZG5</accession>
<comment type="caution">
    <text evidence="4">The sequence shown here is derived from an EMBL/GenBank/DDBJ whole genome shotgun (WGS) entry which is preliminary data.</text>
</comment>
<dbReference type="PANTHER" id="PTHR31623">
    <property type="entry name" value="F21J9.9"/>
    <property type="match status" value="1"/>
</dbReference>
<dbReference type="PANTHER" id="PTHR31623:SF33">
    <property type="entry name" value="STEMMADENINE O-ACETYLTRANSFERASE-LIKE"/>
    <property type="match status" value="1"/>
</dbReference>
<keyword evidence="2 4" id="KW-0808">Transferase</keyword>
<dbReference type="Pfam" id="PF02458">
    <property type="entry name" value="Transferase"/>
    <property type="match status" value="1"/>
</dbReference>
<keyword evidence="3 4" id="KW-0012">Acyltransferase</keyword>
<dbReference type="Gramene" id="PRQ27335">
    <property type="protein sequence ID" value="PRQ27335"/>
    <property type="gene ID" value="RchiOBHm_Chr6g0304251"/>
</dbReference>
<dbReference type="Proteomes" id="UP000238479">
    <property type="component" value="Chromosome 6"/>
</dbReference>
<dbReference type="OMA" id="WVTCTAS"/>
<protein>
    <submittedName>
        <fullName evidence="4">Putative salutaridinol 7-O-acetyltransferase</fullName>
        <ecNumber evidence="4">2.3.1.150</ecNumber>
    </submittedName>
</protein>
<evidence type="ECO:0000313" key="5">
    <source>
        <dbReference type="Proteomes" id="UP000238479"/>
    </source>
</evidence>
<evidence type="ECO:0000256" key="1">
    <source>
        <dbReference type="ARBA" id="ARBA00009861"/>
    </source>
</evidence>
<dbReference type="InterPro" id="IPR023213">
    <property type="entry name" value="CAT-like_dom_sf"/>
</dbReference>
<dbReference type="GO" id="GO:0047180">
    <property type="term" value="F:salutaridinol 7-O-acetyltransferase activity"/>
    <property type="evidence" value="ECO:0007669"/>
    <property type="project" value="UniProtKB-EC"/>
</dbReference>
<organism evidence="4 5">
    <name type="scientific">Rosa chinensis</name>
    <name type="common">China rose</name>
    <dbReference type="NCBI Taxonomy" id="74649"/>
    <lineage>
        <taxon>Eukaryota</taxon>
        <taxon>Viridiplantae</taxon>
        <taxon>Streptophyta</taxon>
        <taxon>Embryophyta</taxon>
        <taxon>Tracheophyta</taxon>
        <taxon>Spermatophyta</taxon>
        <taxon>Magnoliopsida</taxon>
        <taxon>eudicotyledons</taxon>
        <taxon>Gunneridae</taxon>
        <taxon>Pentapetalae</taxon>
        <taxon>rosids</taxon>
        <taxon>fabids</taxon>
        <taxon>Rosales</taxon>
        <taxon>Rosaceae</taxon>
        <taxon>Rosoideae</taxon>
        <taxon>Rosoideae incertae sedis</taxon>
        <taxon>Rosa</taxon>
    </lineage>
</organism>
<gene>
    <name evidence="4" type="ORF">RchiOBHm_Chr6g0304251</name>
</gene>
<evidence type="ECO:0000256" key="2">
    <source>
        <dbReference type="ARBA" id="ARBA00022679"/>
    </source>
</evidence>
<dbReference type="AlphaFoldDB" id="A0A2P6PZG5"/>
<dbReference type="Gene3D" id="3.30.559.10">
    <property type="entry name" value="Chloramphenicol acetyltransferase-like domain"/>
    <property type="match status" value="2"/>
</dbReference>
<sequence>MTNTVVKIISKECIKPSSPTPQHLRTHKLSLLDQFVPSIYVPMILFYPIHPNPTASANSGNTCQRSKLQKQSLSETLTSFYPLAGRIRDNLSIDCNDEGASYTEAEVESINLSEFLNHPDVTLLGQFLPSGASFTESAGPGDHLAMIQVSNFACGGFAVGVLVSHMVVDGTALSTFLKAWAARFRKAPESDICKPSFDASSVFPQSDAFPREATIMALWIPFLRMGKCASRRFVFDATAIAALKAKATASSASSSSVQNPTRVEVVTALIWKCIMAASAFNTENIDGGQRQKRLSLITHAVNLRRRAVPPFSENCMGNFLFTAAATSCSSNAQGLELGSLVIWIREAIKKLDGNVVQSLQGDGGVAKMCELSKEMGDTCSDAASDGALDYICFTSWCNFGLYDVDFGWGKPIWMSCVGADNAPQSVFMNSVLLTDTRSCDGVEAWIYLGEQEMAILEHDDSFLAFASIDHSPLELGNTVSHP</sequence>
<dbReference type="EMBL" id="PDCK01000044">
    <property type="protein sequence ID" value="PRQ27335.1"/>
    <property type="molecule type" value="Genomic_DNA"/>
</dbReference>
<dbReference type="EC" id="2.3.1.150" evidence="4"/>
<reference evidence="4 5" key="1">
    <citation type="journal article" date="2018" name="Nat. Genet.">
        <title>The Rosa genome provides new insights in the design of modern roses.</title>
        <authorList>
            <person name="Bendahmane M."/>
        </authorList>
    </citation>
    <scope>NUCLEOTIDE SEQUENCE [LARGE SCALE GENOMIC DNA]</scope>
    <source>
        <strain evidence="5">cv. Old Blush</strain>
    </source>
</reference>
<proteinExistence type="inferred from homology"/>
<keyword evidence="5" id="KW-1185">Reference proteome</keyword>
<name>A0A2P6PZG5_ROSCH</name>